<keyword evidence="8" id="KW-1185">Reference proteome</keyword>
<accession>A0AA47N0I1</accession>
<evidence type="ECO:0000256" key="4">
    <source>
        <dbReference type="ARBA" id="ARBA00023136"/>
    </source>
</evidence>
<evidence type="ECO:0000313" key="8">
    <source>
        <dbReference type="Proteomes" id="UP001174136"/>
    </source>
</evidence>
<dbReference type="PANTHER" id="PTHR16736:SF4">
    <property type="entry name" value="CORTEXIN-2-LIKE"/>
    <property type="match status" value="1"/>
</dbReference>
<name>A0AA47N0I1_MERPO</name>
<reference evidence="7" key="1">
    <citation type="journal article" date="2023" name="Front. Mar. Sci.">
        <title>A new Merluccius polli reference genome to investigate the effects of global change in West African waters.</title>
        <authorList>
            <person name="Mateo J.L."/>
            <person name="Blanco-Fernandez C."/>
            <person name="Garcia-Vazquez E."/>
            <person name="Machado-Schiaffino G."/>
        </authorList>
    </citation>
    <scope>NUCLEOTIDE SEQUENCE</scope>
    <source>
        <strain evidence="7">C29</strain>
        <tissue evidence="7">Fin</tissue>
    </source>
</reference>
<proteinExistence type="predicted"/>
<feature type="transmembrane region" description="Helical" evidence="6">
    <location>
        <begin position="86"/>
        <end position="108"/>
    </location>
</feature>
<comment type="subcellular location">
    <subcellularLocation>
        <location evidence="1">Membrane</location>
        <topology evidence="1">Single-pass membrane protein</topology>
    </subcellularLocation>
</comment>
<evidence type="ECO:0000256" key="3">
    <source>
        <dbReference type="ARBA" id="ARBA00022989"/>
    </source>
</evidence>
<feature type="transmembrane region" description="Helical" evidence="6">
    <location>
        <begin position="59"/>
        <end position="80"/>
    </location>
</feature>
<gene>
    <name evidence="7" type="primary">CTXN3</name>
    <name evidence="7" type="ORF">N1851_009843</name>
</gene>
<dbReference type="GO" id="GO:0016020">
    <property type="term" value="C:membrane"/>
    <property type="evidence" value="ECO:0007669"/>
    <property type="project" value="UniProtKB-SubCell"/>
</dbReference>
<dbReference type="EMBL" id="JAOPHQ010001759">
    <property type="protein sequence ID" value="KAK0149432.1"/>
    <property type="molecule type" value="Genomic_DNA"/>
</dbReference>
<dbReference type="InterPro" id="IPR020066">
    <property type="entry name" value="Cortexin"/>
</dbReference>
<feature type="region of interest" description="Disordered" evidence="5">
    <location>
        <begin position="1"/>
        <end position="25"/>
    </location>
</feature>
<dbReference type="Proteomes" id="UP001174136">
    <property type="component" value="Unassembled WGS sequence"/>
</dbReference>
<keyword evidence="2 6" id="KW-0812">Transmembrane</keyword>
<sequence length="252" mass="27328">MAVQHGGRGPAPHGPPGTPRDLQGPVAVHPHRRQGALGNRMVFSGSSGAIRSTLRTDRLWLNTLLLVVLVVLVLEILVVLVVLVLVVLLVLVLVLLVVLVLVVLVAAFRPENRLGKIQQTQSPVGCVGPGWTGCCDGLRSSNRLVQDPACVFCIHVYGGGALEPRRPSMDVPRMAEGFFSSTLSAGSGGGGHAHPYLTLEQKAAFVFVLLLFIFLALLIVRCFRILLDPYRSMPSSNWTDHTEKDTFDYRIV</sequence>
<evidence type="ECO:0000256" key="2">
    <source>
        <dbReference type="ARBA" id="ARBA00022692"/>
    </source>
</evidence>
<evidence type="ECO:0000256" key="6">
    <source>
        <dbReference type="SAM" id="Phobius"/>
    </source>
</evidence>
<keyword evidence="3 6" id="KW-1133">Transmembrane helix</keyword>
<protein>
    <submittedName>
        <fullName evidence="7">Cortexin-3</fullName>
    </submittedName>
</protein>
<dbReference type="Pfam" id="PF11057">
    <property type="entry name" value="Cortexin"/>
    <property type="match status" value="1"/>
</dbReference>
<dbReference type="PANTHER" id="PTHR16736">
    <property type="entry name" value="CORTEXIN-1-RELATED"/>
    <property type="match status" value="1"/>
</dbReference>
<comment type="caution">
    <text evidence="7">The sequence shown here is derived from an EMBL/GenBank/DDBJ whole genome shotgun (WGS) entry which is preliminary data.</text>
</comment>
<organism evidence="7 8">
    <name type="scientific">Merluccius polli</name>
    <name type="common">Benguela hake</name>
    <name type="synonym">Merluccius cadenati</name>
    <dbReference type="NCBI Taxonomy" id="89951"/>
    <lineage>
        <taxon>Eukaryota</taxon>
        <taxon>Metazoa</taxon>
        <taxon>Chordata</taxon>
        <taxon>Craniata</taxon>
        <taxon>Vertebrata</taxon>
        <taxon>Euteleostomi</taxon>
        <taxon>Actinopterygii</taxon>
        <taxon>Neopterygii</taxon>
        <taxon>Teleostei</taxon>
        <taxon>Neoteleostei</taxon>
        <taxon>Acanthomorphata</taxon>
        <taxon>Zeiogadaria</taxon>
        <taxon>Gadariae</taxon>
        <taxon>Gadiformes</taxon>
        <taxon>Gadoidei</taxon>
        <taxon>Merlucciidae</taxon>
        <taxon>Merluccius</taxon>
    </lineage>
</organism>
<keyword evidence="4 6" id="KW-0472">Membrane</keyword>
<feature type="transmembrane region" description="Helical" evidence="6">
    <location>
        <begin position="204"/>
        <end position="227"/>
    </location>
</feature>
<evidence type="ECO:0000256" key="5">
    <source>
        <dbReference type="SAM" id="MobiDB-lite"/>
    </source>
</evidence>
<evidence type="ECO:0000313" key="7">
    <source>
        <dbReference type="EMBL" id="KAK0149432.1"/>
    </source>
</evidence>
<evidence type="ECO:0000256" key="1">
    <source>
        <dbReference type="ARBA" id="ARBA00004167"/>
    </source>
</evidence>
<dbReference type="AlphaFoldDB" id="A0AA47N0I1"/>